<dbReference type="SUPFAM" id="SSF46894">
    <property type="entry name" value="C-terminal effector domain of the bipartite response regulators"/>
    <property type="match status" value="1"/>
</dbReference>
<feature type="repeat" description="WD" evidence="3">
    <location>
        <begin position="457"/>
        <end position="489"/>
    </location>
</feature>
<dbReference type="InterPro" id="IPR001680">
    <property type="entry name" value="WD40_rpt"/>
</dbReference>
<sequence>MLGPIELNDEDRRIELGSNKQRAVLAVLLVNAGRPCSVDTLIDRVWDDSPPTHVRNALYSYISRIRKALRETGQPDYMLHQRNGGYVLDVPAEAVDLRRFEAALSEARSTADPTRRVALLRTALDCWHGTALQDMAGRWAEEARQGLSRKRVGACADWAKAMVDLGRHDEAIDVLEREFAEHPHAEPVAEQLMTVLHKQGRQAEALSCYAALRERLAEDLGVEPGQALRRLYLTILRDTETPAPKPEAEPEPEKDDSAGDELRRLYRKLSDAAAEWDQHARDDSLVYRGARLAAWRDRDTSGLGVIEREFLAASVDLQAHERAAGRRRAHVSLISLSFAVVAVLLLVVVVAVQNDQANSQRERATVGELVVSARNQLSRDPELSLMLAVRAVEMEPSESAQAVLAQALVESRVRKVWHDHKGAATALDINGVRVVSGGKDGTLHIWSLDGSTKPITVLAHSGPVRDVTFTTFGDRIASVAEDGTLRVWSADGNPIATIDANATAVAWQPTEGRWIAVAGKDGQVRAWPSDGRGPGRQYSRHTGRATAVDWSAGGLLASVGEDGLLIIRNLTTGAEHTRANSGVAMLDVDINPDSTAILTGGVDGRTDIWPAAGDAPPRNRRDHRDAVNTVAFSRNGEYVITGGHDRTAHIRRADDQGDTVVLRGAAGPVHGVVFTDDNSLVLTAGEDGLVRSWDPSTKPGLEVVRAHGDAAVDVAFGPDGKNVASVSIDGTFWLAKVGMRAAGMPLRSVTVSPDGRYTATAGGGGVVILWPVFEKRAPWQVRTGHAGKVQGIAFDQGGTTIATVGEDGAVRATELSTGHSRVINQAGRSPALAVAYSKDGRFLASAHEDGGIRLRRLTGSEGPVVLQGSEDMRAIAFSPHGDFIAGAGNDGAIRVWPTTGGGEPKVRTGHSGRVRDLAFSEDGQYIASVGNDQKVRLWKWAVRADAVVYEQHAPAGVTSVGFGSGKRLATGRTDGTVDLWACDVCVPVDQLLAIGHERVTRDFTPDERRLYLAWPP</sequence>
<dbReference type="CDD" id="cd00383">
    <property type="entry name" value="trans_reg_C"/>
    <property type="match status" value="1"/>
</dbReference>
<keyword evidence="6" id="KW-1133">Transmembrane helix</keyword>
<dbReference type="InterPro" id="IPR036388">
    <property type="entry name" value="WH-like_DNA-bd_sf"/>
</dbReference>
<dbReference type="STRING" id="860235.AOZ06_35590"/>
<dbReference type="SMART" id="SM01043">
    <property type="entry name" value="BTAD"/>
    <property type="match status" value="1"/>
</dbReference>
<proteinExistence type="inferred from homology"/>
<organism evidence="8 9">
    <name type="scientific">Kibdelosporangium phytohabitans</name>
    <dbReference type="NCBI Taxonomy" id="860235"/>
    <lineage>
        <taxon>Bacteria</taxon>
        <taxon>Bacillati</taxon>
        <taxon>Actinomycetota</taxon>
        <taxon>Actinomycetes</taxon>
        <taxon>Pseudonocardiales</taxon>
        <taxon>Pseudonocardiaceae</taxon>
        <taxon>Kibdelosporangium</taxon>
    </lineage>
</organism>
<dbReference type="KEGG" id="kphy:AOZ06_35590"/>
<evidence type="ECO:0000313" key="9">
    <source>
        <dbReference type="Proteomes" id="UP000063699"/>
    </source>
</evidence>
<keyword evidence="6" id="KW-0812">Transmembrane</keyword>
<keyword evidence="2 4" id="KW-0238">DNA-binding</keyword>
<keyword evidence="9" id="KW-1185">Reference proteome</keyword>
<evidence type="ECO:0000256" key="3">
    <source>
        <dbReference type="PROSITE-ProRule" id="PRU00221"/>
    </source>
</evidence>
<reference evidence="8 9" key="1">
    <citation type="submission" date="2015-07" db="EMBL/GenBank/DDBJ databases">
        <title>Genome sequencing of Kibdelosporangium phytohabitans.</title>
        <authorList>
            <person name="Qin S."/>
            <person name="Xing K."/>
        </authorList>
    </citation>
    <scope>NUCLEOTIDE SEQUENCE [LARGE SCALE GENOMIC DNA]</scope>
    <source>
        <strain evidence="8 9">KLBMP1111</strain>
    </source>
</reference>
<feature type="transmembrane region" description="Helical" evidence="6">
    <location>
        <begin position="331"/>
        <end position="352"/>
    </location>
</feature>
<dbReference type="InterPro" id="IPR001867">
    <property type="entry name" value="OmpR/PhoB-type_DNA-bd"/>
</dbReference>
<dbReference type="InterPro" id="IPR011990">
    <property type="entry name" value="TPR-like_helical_dom_sf"/>
</dbReference>
<evidence type="ECO:0000259" key="7">
    <source>
        <dbReference type="PROSITE" id="PS51755"/>
    </source>
</evidence>
<dbReference type="PROSITE" id="PS51755">
    <property type="entry name" value="OMPR_PHOB"/>
    <property type="match status" value="1"/>
</dbReference>
<evidence type="ECO:0000313" key="8">
    <source>
        <dbReference type="EMBL" id="ALG11486.1"/>
    </source>
</evidence>
<dbReference type="SUPFAM" id="SSF48452">
    <property type="entry name" value="TPR-like"/>
    <property type="match status" value="1"/>
</dbReference>
<dbReference type="PROSITE" id="PS50082">
    <property type="entry name" value="WD_REPEATS_2"/>
    <property type="match status" value="6"/>
</dbReference>
<dbReference type="CDD" id="cd15831">
    <property type="entry name" value="BTAD"/>
    <property type="match status" value="1"/>
</dbReference>
<dbReference type="SUPFAM" id="SSF50978">
    <property type="entry name" value="WD40 repeat-like"/>
    <property type="match status" value="2"/>
</dbReference>
<evidence type="ECO:0000256" key="4">
    <source>
        <dbReference type="PROSITE-ProRule" id="PRU01091"/>
    </source>
</evidence>
<feature type="repeat" description="WD" evidence="3">
    <location>
        <begin position="417"/>
        <end position="456"/>
    </location>
</feature>
<dbReference type="SUPFAM" id="SSF101908">
    <property type="entry name" value="Putative isomerase YbhE"/>
    <property type="match status" value="1"/>
</dbReference>
<dbReference type="Proteomes" id="UP000063699">
    <property type="component" value="Chromosome"/>
</dbReference>
<comment type="similarity">
    <text evidence="1">Belongs to the AfsR/DnrI/RedD regulatory family.</text>
</comment>
<feature type="repeat" description="WD" evidence="3">
    <location>
        <begin position="620"/>
        <end position="650"/>
    </location>
</feature>
<evidence type="ECO:0000256" key="2">
    <source>
        <dbReference type="ARBA" id="ARBA00023125"/>
    </source>
</evidence>
<feature type="region of interest" description="Disordered" evidence="5">
    <location>
        <begin position="240"/>
        <end position="260"/>
    </location>
</feature>
<dbReference type="InterPro" id="IPR016032">
    <property type="entry name" value="Sig_transdc_resp-reg_C-effctor"/>
</dbReference>
<name>A0A0N9I095_9PSEU</name>
<dbReference type="EMBL" id="CP012752">
    <property type="protein sequence ID" value="ALG11486.1"/>
    <property type="molecule type" value="Genomic_DNA"/>
</dbReference>
<dbReference type="InterPro" id="IPR015943">
    <property type="entry name" value="WD40/YVTN_repeat-like_dom_sf"/>
</dbReference>
<dbReference type="Pfam" id="PF00400">
    <property type="entry name" value="WD40"/>
    <property type="match status" value="9"/>
</dbReference>
<dbReference type="Gene3D" id="2.130.10.10">
    <property type="entry name" value="YVTN repeat-like/Quinoprotein amine dehydrogenase"/>
    <property type="match status" value="4"/>
</dbReference>
<dbReference type="InterPro" id="IPR036322">
    <property type="entry name" value="WD40_repeat_dom_sf"/>
</dbReference>
<dbReference type="PROSITE" id="PS50294">
    <property type="entry name" value="WD_REPEATS_REGION"/>
    <property type="match status" value="4"/>
</dbReference>
<dbReference type="PANTHER" id="PTHR19879">
    <property type="entry name" value="TRANSCRIPTION INITIATION FACTOR TFIID"/>
    <property type="match status" value="1"/>
</dbReference>
<evidence type="ECO:0000256" key="1">
    <source>
        <dbReference type="ARBA" id="ARBA00005820"/>
    </source>
</evidence>
<evidence type="ECO:0000256" key="5">
    <source>
        <dbReference type="SAM" id="MobiDB-lite"/>
    </source>
</evidence>
<feature type="repeat" description="WD" evidence="3">
    <location>
        <begin position="865"/>
        <end position="896"/>
    </location>
</feature>
<protein>
    <recommendedName>
        <fullName evidence="7">OmpR/PhoB-type domain-containing protein</fullName>
    </recommendedName>
</protein>
<dbReference type="Gene3D" id="1.10.10.10">
    <property type="entry name" value="Winged helix-like DNA-binding domain superfamily/Winged helix DNA-binding domain"/>
    <property type="match status" value="1"/>
</dbReference>
<dbReference type="SMART" id="SM00862">
    <property type="entry name" value="Trans_reg_C"/>
    <property type="match status" value="1"/>
</dbReference>
<dbReference type="GO" id="GO:0005829">
    <property type="term" value="C:cytosol"/>
    <property type="evidence" value="ECO:0007669"/>
    <property type="project" value="UniProtKB-ARBA"/>
</dbReference>
<accession>A0A0N9I095</accession>
<evidence type="ECO:0000256" key="6">
    <source>
        <dbReference type="SAM" id="Phobius"/>
    </source>
</evidence>
<dbReference type="PANTHER" id="PTHR19879:SF9">
    <property type="entry name" value="TRANSCRIPTION INITIATION FACTOR TFIID SUBUNIT 5"/>
    <property type="match status" value="1"/>
</dbReference>
<dbReference type="AlphaFoldDB" id="A0A0N9I095"/>
<dbReference type="GO" id="GO:0000160">
    <property type="term" value="P:phosphorelay signal transduction system"/>
    <property type="evidence" value="ECO:0007669"/>
    <property type="project" value="InterPro"/>
</dbReference>
<dbReference type="GO" id="GO:0006355">
    <property type="term" value="P:regulation of DNA-templated transcription"/>
    <property type="evidence" value="ECO:0007669"/>
    <property type="project" value="InterPro"/>
</dbReference>
<feature type="repeat" description="WD" evidence="3">
    <location>
        <begin position="907"/>
        <end position="939"/>
    </location>
</feature>
<dbReference type="Gene3D" id="1.25.40.10">
    <property type="entry name" value="Tetratricopeptide repeat domain"/>
    <property type="match status" value="1"/>
</dbReference>
<dbReference type="CDD" id="cd00200">
    <property type="entry name" value="WD40"/>
    <property type="match status" value="1"/>
</dbReference>
<dbReference type="Pfam" id="PF03704">
    <property type="entry name" value="BTAD"/>
    <property type="match status" value="1"/>
</dbReference>
<keyword evidence="6" id="KW-0472">Membrane</keyword>
<dbReference type="Pfam" id="PF00486">
    <property type="entry name" value="Trans_reg_C"/>
    <property type="match status" value="1"/>
</dbReference>
<keyword evidence="3" id="KW-0853">WD repeat</keyword>
<feature type="DNA-binding region" description="OmpR/PhoB-type" evidence="4">
    <location>
        <begin position="1"/>
        <end position="90"/>
    </location>
</feature>
<feature type="domain" description="OmpR/PhoB-type" evidence="7">
    <location>
        <begin position="1"/>
        <end position="90"/>
    </location>
</feature>
<gene>
    <name evidence="8" type="ORF">AOZ06_35590</name>
</gene>
<dbReference type="InterPro" id="IPR005158">
    <property type="entry name" value="BTAD"/>
</dbReference>
<feature type="repeat" description="WD" evidence="3">
    <location>
        <begin position="662"/>
        <end position="694"/>
    </location>
</feature>
<dbReference type="SMART" id="SM00320">
    <property type="entry name" value="WD40"/>
    <property type="match status" value="14"/>
</dbReference>
<dbReference type="GO" id="GO:0003677">
    <property type="term" value="F:DNA binding"/>
    <property type="evidence" value="ECO:0007669"/>
    <property type="project" value="UniProtKB-UniRule"/>
</dbReference>